<feature type="domain" description="Glutamine amidotransferase type-2" evidence="5">
    <location>
        <begin position="2"/>
        <end position="258"/>
    </location>
</feature>
<proteinExistence type="predicted"/>
<organism evidence="6">
    <name type="scientific">marine sediment metagenome</name>
    <dbReference type="NCBI Taxonomy" id="412755"/>
    <lineage>
        <taxon>unclassified sequences</taxon>
        <taxon>metagenomes</taxon>
        <taxon>ecological metagenomes</taxon>
    </lineage>
</organism>
<comment type="catalytic activity">
    <reaction evidence="1">
        <text>D-fructose 6-phosphate + L-glutamine = D-glucosamine 6-phosphate + L-glutamate</text>
        <dbReference type="Rhea" id="RHEA:13237"/>
        <dbReference type="ChEBI" id="CHEBI:29985"/>
        <dbReference type="ChEBI" id="CHEBI:58359"/>
        <dbReference type="ChEBI" id="CHEBI:58725"/>
        <dbReference type="ChEBI" id="CHEBI:61527"/>
        <dbReference type="EC" id="2.6.1.16"/>
    </reaction>
</comment>
<reference evidence="6" key="1">
    <citation type="journal article" date="2015" name="Nature">
        <title>Complex archaea that bridge the gap between prokaryotes and eukaryotes.</title>
        <authorList>
            <person name="Spang A."/>
            <person name="Saw J.H."/>
            <person name="Jorgensen S.L."/>
            <person name="Zaremba-Niedzwiedzka K."/>
            <person name="Martijn J."/>
            <person name="Lind A.E."/>
            <person name="van Eijk R."/>
            <person name="Schleper C."/>
            <person name="Guy L."/>
            <person name="Ettema T.J."/>
        </authorList>
    </citation>
    <scope>NUCLEOTIDE SEQUENCE</scope>
</reference>
<dbReference type="GO" id="GO:0004360">
    <property type="term" value="F:glutamine-fructose-6-phosphate transaminase (isomerizing) activity"/>
    <property type="evidence" value="ECO:0007669"/>
    <property type="project" value="UniProtKB-EC"/>
</dbReference>
<dbReference type="InterPro" id="IPR029055">
    <property type="entry name" value="Ntn_hydrolases_N"/>
</dbReference>
<dbReference type="Pfam" id="PF13522">
    <property type="entry name" value="GATase_6"/>
    <property type="match status" value="1"/>
</dbReference>
<evidence type="ECO:0000259" key="5">
    <source>
        <dbReference type="PROSITE" id="PS51278"/>
    </source>
</evidence>
<protein>
    <recommendedName>
        <fullName evidence="2">glutamine--fructose-6-phosphate transaminase (isomerizing)</fullName>
        <ecNumber evidence="2">2.6.1.16</ecNumber>
    </recommendedName>
</protein>
<dbReference type="EMBL" id="LAZR01001870">
    <property type="protein sequence ID" value="KKN37790.1"/>
    <property type="molecule type" value="Genomic_DNA"/>
</dbReference>
<sequence length="309" mass="34442">MCGIFGLINYGPNSYDKAHSFRKATYNLLKASESRGKDASGICVLTEEKVSVYKEAFKGSKLVRTTEYSDVVKNINCAKNFKAMIGHTRQKTKGTQRLNENNHPIIANKVIGVHNGMVGNDDSLFSKYSDCINRLGQVDSEIIFRLIDYHISTGKTIVEAVKLAHGEMTGSYACAFIHTDMPRYLTLFSNALSYPNAILYIYKNVRSMVFASSKFILNESLEHSKWLNPAHTSKSIDISMSGVRIDLETGKILEFDLDNDDYKHPWSAGKRREIGGNSNAHDCSLCNTGYDMMSECNAGVCSNCIMNGY</sequence>
<dbReference type="SUPFAM" id="SSF56235">
    <property type="entry name" value="N-terminal nucleophile aminohydrolases (Ntn hydrolases)"/>
    <property type="match status" value="1"/>
</dbReference>
<keyword evidence="3" id="KW-0808">Transferase</keyword>
<dbReference type="EC" id="2.6.1.16" evidence="2"/>
<dbReference type="InterPro" id="IPR017932">
    <property type="entry name" value="GATase_2_dom"/>
</dbReference>
<gene>
    <name evidence="6" type="ORF">LCGC14_0759910</name>
</gene>
<dbReference type="AlphaFoldDB" id="A0A0F9Q1J5"/>
<comment type="caution">
    <text evidence="6">The sequence shown here is derived from an EMBL/GenBank/DDBJ whole genome shotgun (WGS) entry which is preliminary data.</text>
</comment>
<evidence type="ECO:0000256" key="3">
    <source>
        <dbReference type="ARBA" id="ARBA00022679"/>
    </source>
</evidence>
<dbReference type="PANTHER" id="PTHR10937">
    <property type="entry name" value="GLUCOSAMINE--FRUCTOSE-6-PHOSPHATE AMINOTRANSFERASE, ISOMERIZING"/>
    <property type="match status" value="1"/>
</dbReference>
<accession>A0A0F9Q1J5</accession>
<name>A0A0F9Q1J5_9ZZZZ</name>
<dbReference type="PROSITE" id="PS51278">
    <property type="entry name" value="GATASE_TYPE_2"/>
    <property type="match status" value="1"/>
</dbReference>
<evidence type="ECO:0000256" key="2">
    <source>
        <dbReference type="ARBA" id="ARBA00012916"/>
    </source>
</evidence>
<keyword evidence="4" id="KW-0315">Glutamine amidotransferase</keyword>
<evidence type="ECO:0000256" key="4">
    <source>
        <dbReference type="ARBA" id="ARBA00022962"/>
    </source>
</evidence>
<dbReference type="Gene3D" id="3.60.20.10">
    <property type="entry name" value="Glutamine Phosphoribosylpyrophosphate, subunit 1, domain 1"/>
    <property type="match status" value="1"/>
</dbReference>
<evidence type="ECO:0000313" key="6">
    <source>
        <dbReference type="EMBL" id="KKN37790.1"/>
    </source>
</evidence>
<evidence type="ECO:0000256" key="1">
    <source>
        <dbReference type="ARBA" id="ARBA00001031"/>
    </source>
</evidence>